<evidence type="ECO:0000313" key="9">
    <source>
        <dbReference type="EMBL" id="EFI96512.1"/>
    </source>
</evidence>
<feature type="transmembrane region" description="Helical" evidence="8">
    <location>
        <begin position="161"/>
        <end position="182"/>
    </location>
</feature>
<dbReference type="Proteomes" id="UP000007431">
    <property type="component" value="Unassembled WGS sequence"/>
</dbReference>
<dbReference type="PANTHER" id="PTHR43791">
    <property type="entry name" value="PERMEASE-RELATED"/>
    <property type="match status" value="1"/>
</dbReference>
<evidence type="ECO:0000256" key="8">
    <source>
        <dbReference type="SAM" id="Phobius"/>
    </source>
</evidence>
<dbReference type="InterPro" id="IPR011701">
    <property type="entry name" value="MFS"/>
</dbReference>
<evidence type="ECO:0000256" key="1">
    <source>
        <dbReference type="ARBA" id="ARBA00004141"/>
    </source>
</evidence>
<dbReference type="InterPro" id="IPR036259">
    <property type="entry name" value="MFS_trans_sf"/>
</dbReference>
<dbReference type="Pfam" id="PF07690">
    <property type="entry name" value="MFS_1"/>
    <property type="match status" value="1"/>
</dbReference>
<accession>D8Q7Y7</accession>
<evidence type="ECO:0000256" key="6">
    <source>
        <dbReference type="ARBA" id="ARBA00037968"/>
    </source>
</evidence>
<gene>
    <name evidence="9" type="ORF">SCHCODRAFT_68579</name>
</gene>
<feature type="transmembrane region" description="Helical" evidence="8">
    <location>
        <begin position="301"/>
        <end position="320"/>
    </location>
</feature>
<feature type="transmembrane region" description="Helical" evidence="8">
    <location>
        <begin position="101"/>
        <end position="121"/>
    </location>
</feature>
<evidence type="ECO:0000256" key="5">
    <source>
        <dbReference type="ARBA" id="ARBA00023136"/>
    </source>
</evidence>
<dbReference type="AlphaFoldDB" id="D8Q7Y7"/>
<dbReference type="PANTHER" id="PTHR43791:SF4">
    <property type="entry name" value="PANTOTHENATE TRANSPORTER FEN2"/>
    <property type="match status" value="1"/>
</dbReference>
<keyword evidence="4 8" id="KW-1133">Transmembrane helix</keyword>
<dbReference type="FunFam" id="1.20.1250.20:FF:000065">
    <property type="entry name" value="Putative MFS pantothenate transporter"/>
    <property type="match status" value="1"/>
</dbReference>
<evidence type="ECO:0000313" key="10">
    <source>
        <dbReference type="Proteomes" id="UP000007431"/>
    </source>
</evidence>
<evidence type="ECO:0008006" key="11">
    <source>
        <dbReference type="Google" id="ProtNLM"/>
    </source>
</evidence>
<sequence length="506" mass="56287">MTVKSALIRAREIVWGKRPETKEERRLLRKIDWFVLSFTCLNYWSNYLNRTNFQNAYVSGMREDLHFEGDQYNVVLTVFTVGYIVGLIPNNLALQYFPARVWLPLMSCIWGVLSACVSKVTTVHQLYAIRFLTALAESSTFSGTHYILGCWYAPSELGKRSAIFAASAQMGSLFSGIMQGAIHSNMDGAKGLAGWRWLFIIDGILAVAIAVYGFVCFPGVPGKVGVWYLTEAERELAVARLPPRPKTRMGWDLIGRCLRSWQWYAFTLLFAVSSMLEALGFVGVFALWLKAEGYPVARINYYALGLVAVAIATTLLAAWYTDWLSERADNAPTGSTDPATAPYRRSTRWPVNYFMSLCALFSGIVLAVYDGVPRGLVFAAYCISGAGYAGQATNFAWCNAACAHDEQLRAVTLASMNVGSNVLAAWWGLVFYPATDAPKFRKGMVTLIVMAVLTTVVGAGVQWLDAREARRRAIWGRHEAESIESSREDDDKHPVEGHVQEVEEDK</sequence>
<reference evidence="9 10" key="1">
    <citation type="journal article" date="2010" name="Nat. Biotechnol.">
        <title>Genome sequence of the model mushroom Schizophyllum commune.</title>
        <authorList>
            <person name="Ohm R.A."/>
            <person name="de Jong J.F."/>
            <person name="Lugones L.G."/>
            <person name="Aerts A."/>
            <person name="Kothe E."/>
            <person name="Stajich J.E."/>
            <person name="de Vries R.P."/>
            <person name="Record E."/>
            <person name="Levasseur A."/>
            <person name="Baker S.E."/>
            <person name="Bartholomew K.A."/>
            <person name="Coutinho P.M."/>
            <person name="Erdmann S."/>
            <person name="Fowler T.J."/>
            <person name="Gathman A.C."/>
            <person name="Lombard V."/>
            <person name="Henrissat B."/>
            <person name="Knabe N."/>
            <person name="Kuees U."/>
            <person name="Lilly W.W."/>
            <person name="Lindquist E."/>
            <person name="Lucas S."/>
            <person name="Magnuson J.K."/>
            <person name="Piumi F."/>
            <person name="Raudaskoski M."/>
            <person name="Salamov A."/>
            <person name="Schmutz J."/>
            <person name="Schwarze F.W.M.R."/>
            <person name="vanKuyk P.A."/>
            <person name="Horton J.S."/>
            <person name="Grigoriev I.V."/>
            <person name="Woesten H.A.B."/>
        </authorList>
    </citation>
    <scope>NUCLEOTIDE SEQUENCE [LARGE SCALE GENOMIC DNA]</scope>
    <source>
        <strain evidence="10">H4-8 / FGSC 9210</strain>
    </source>
</reference>
<dbReference type="FunCoup" id="D8Q7Y7">
    <property type="interactions" value="285"/>
</dbReference>
<feature type="transmembrane region" description="Helical" evidence="8">
    <location>
        <begin position="444"/>
        <end position="464"/>
    </location>
</feature>
<dbReference type="KEGG" id="scm:SCHCO_02628625"/>
<dbReference type="VEuPathDB" id="FungiDB:SCHCODRAFT_02628625"/>
<dbReference type="GO" id="GO:0098717">
    <property type="term" value="P:pantothenate import across plasma membrane"/>
    <property type="evidence" value="ECO:0007669"/>
    <property type="project" value="TreeGrafter"/>
</dbReference>
<dbReference type="GO" id="GO:0006897">
    <property type="term" value="P:endocytosis"/>
    <property type="evidence" value="ECO:0007669"/>
    <property type="project" value="EnsemblFungi"/>
</dbReference>
<dbReference type="RefSeq" id="XP_003031415.1">
    <property type="nucleotide sequence ID" value="XM_003031369.1"/>
</dbReference>
<feature type="transmembrane region" description="Helical" evidence="8">
    <location>
        <begin position="410"/>
        <end position="432"/>
    </location>
</feature>
<proteinExistence type="inferred from homology"/>
<keyword evidence="5 8" id="KW-0472">Membrane</keyword>
<dbReference type="GeneID" id="9587616"/>
<evidence type="ECO:0000256" key="4">
    <source>
        <dbReference type="ARBA" id="ARBA00022989"/>
    </source>
</evidence>
<evidence type="ECO:0000256" key="3">
    <source>
        <dbReference type="ARBA" id="ARBA00022692"/>
    </source>
</evidence>
<dbReference type="EMBL" id="GL377307">
    <property type="protein sequence ID" value="EFI96512.1"/>
    <property type="molecule type" value="Genomic_DNA"/>
</dbReference>
<dbReference type="SUPFAM" id="SSF103473">
    <property type="entry name" value="MFS general substrate transporter"/>
    <property type="match status" value="1"/>
</dbReference>
<keyword evidence="2" id="KW-0813">Transport</keyword>
<evidence type="ECO:0000256" key="7">
    <source>
        <dbReference type="SAM" id="MobiDB-lite"/>
    </source>
</evidence>
<dbReference type="eggNOG" id="KOG2533">
    <property type="taxonomic scope" value="Eukaryota"/>
</dbReference>
<dbReference type="InParanoid" id="D8Q7Y7"/>
<dbReference type="OMA" id="MNMFSNA"/>
<protein>
    <recommendedName>
        <fullName evidence="11">Major facilitator superfamily (MFS) profile domain-containing protein</fullName>
    </recommendedName>
</protein>
<dbReference type="GO" id="GO:0005886">
    <property type="term" value="C:plasma membrane"/>
    <property type="evidence" value="ECO:0007669"/>
    <property type="project" value="EnsemblFungi"/>
</dbReference>
<feature type="transmembrane region" description="Helical" evidence="8">
    <location>
        <begin position="194"/>
        <end position="215"/>
    </location>
</feature>
<dbReference type="Gene3D" id="1.20.1250.20">
    <property type="entry name" value="MFS general substrate transporter like domains"/>
    <property type="match status" value="1"/>
</dbReference>
<dbReference type="OrthoDB" id="3639251at2759"/>
<feature type="transmembrane region" description="Helical" evidence="8">
    <location>
        <begin position="127"/>
        <end position="149"/>
    </location>
</feature>
<name>D8Q7Y7_SCHCM</name>
<keyword evidence="10" id="KW-1185">Reference proteome</keyword>
<organism evidence="10">
    <name type="scientific">Schizophyllum commune (strain H4-8 / FGSC 9210)</name>
    <name type="common">Split gill fungus</name>
    <dbReference type="NCBI Taxonomy" id="578458"/>
    <lineage>
        <taxon>Eukaryota</taxon>
        <taxon>Fungi</taxon>
        <taxon>Dikarya</taxon>
        <taxon>Basidiomycota</taxon>
        <taxon>Agaricomycotina</taxon>
        <taxon>Agaricomycetes</taxon>
        <taxon>Agaricomycetidae</taxon>
        <taxon>Agaricales</taxon>
        <taxon>Schizophyllaceae</taxon>
        <taxon>Schizophyllum</taxon>
    </lineage>
</organism>
<keyword evidence="3 8" id="KW-0812">Transmembrane</keyword>
<feature type="region of interest" description="Disordered" evidence="7">
    <location>
        <begin position="480"/>
        <end position="506"/>
    </location>
</feature>
<feature type="transmembrane region" description="Helical" evidence="8">
    <location>
        <begin position="71"/>
        <end position="89"/>
    </location>
</feature>
<evidence type="ECO:0000256" key="2">
    <source>
        <dbReference type="ARBA" id="ARBA00022448"/>
    </source>
</evidence>
<feature type="transmembrane region" description="Helical" evidence="8">
    <location>
        <begin position="27"/>
        <end position="45"/>
    </location>
</feature>
<feature type="transmembrane region" description="Helical" evidence="8">
    <location>
        <begin position="375"/>
        <end position="398"/>
    </location>
</feature>
<dbReference type="GO" id="GO:0015233">
    <property type="term" value="F:pantothenate transmembrane transporter activity"/>
    <property type="evidence" value="ECO:0007669"/>
    <property type="project" value="EnsemblFungi"/>
</dbReference>
<dbReference type="HOGENOM" id="CLU_001265_4_2_1"/>
<feature type="transmembrane region" description="Helical" evidence="8">
    <location>
        <begin position="351"/>
        <end position="369"/>
    </location>
</feature>
<feature type="transmembrane region" description="Helical" evidence="8">
    <location>
        <begin position="263"/>
        <end position="289"/>
    </location>
</feature>
<comment type="subcellular location">
    <subcellularLocation>
        <location evidence="1">Membrane</location>
        <topology evidence="1">Multi-pass membrane protein</topology>
    </subcellularLocation>
</comment>
<comment type="similarity">
    <text evidence="6">Belongs to the major facilitator superfamily. Allantoate permease family.</text>
</comment>